<reference evidence="1" key="1">
    <citation type="submission" date="2021-03" db="EMBL/GenBank/DDBJ databases">
        <title>Whole genome shotgun sequence of Actinoplanes consettensis NBRC 14913.</title>
        <authorList>
            <person name="Komaki H."/>
            <person name="Tamura T."/>
        </authorList>
    </citation>
    <scope>NUCLEOTIDE SEQUENCE</scope>
    <source>
        <strain evidence="1">NBRC 14913</strain>
    </source>
</reference>
<dbReference type="RefSeq" id="WP_212998432.1">
    <property type="nucleotide sequence ID" value="NZ_BAAATW010000012.1"/>
</dbReference>
<proteinExistence type="predicted"/>
<protein>
    <recommendedName>
        <fullName evidence="3">HEAT repeat domain-containing protein</fullName>
    </recommendedName>
</protein>
<keyword evidence="2" id="KW-1185">Reference proteome</keyword>
<accession>A0A919VSD6</accession>
<name>A0A919VSD6_9ACTN</name>
<dbReference type="SUPFAM" id="SSF48371">
    <property type="entry name" value="ARM repeat"/>
    <property type="match status" value="2"/>
</dbReference>
<evidence type="ECO:0008006" key="3">
    <source>
        <dbReference type="Google" id="ProtNLM"/>
    </source>
</evidence>
<dbReference type="Gene3D" id="1.25.10.10">
    <property type="entry name" value="Leucine-rich Repeat Variant"/>
    <property type="match status" value="2"/>
</dbReference>
<dbReference type="InterPro" id="IPR011989">
    <property type="entry name" value="ARM-like"/>
</dbReference>
<organism evidence="1 2">
    <name type="scientific">Winogradskya consettensis</name>
    <dbReference type="NCBI Taxonomy" id="113560"/>
    <lineage>
        <taxon>Bacteria</taxon>
        <taxon>Bacillati</taxon>
        <taxon>Actinomycetota</taxon>
        <taxon>Actinomycetes</taxon>
        <taxon>Micromonosporales</taxon>
        <taxon>Micromonosporaceae</taxon>
        <taxon>Winogradskya</taxon>
    </lineage>
</organism>
<dbReference type="InterPro" id="IPR016024">
    <property type="entry name" value="ARM-type_fold"/>
</dbReference>
<dbReference type="Proteomes" id="UP000680865">
    <property type="component" value="Unassembled WGS sequence"/>
</dbReference>
<evidence type="ECO:0000313" key="1">
    <source>
        <dbReference type="EMBL" id="GIM73735.1"/>
    </source>
</evidence>
<gene>
    <name evidence="1" type="ORF">Aco04nite_36840</name>
</gene>
<dbReference type="EMBL" id="BOQP01000017">
    <property type="protein sequence ID" value="GIM73735.1"/>
    <property type="molecule type" value="Genomic_DNA"/>
</dbReference>
<evidence type="ECO:0000313" key="2">
    <source>
        <dbReference type="Proteomes" id="UP000680865"/>
    </source>
</evidence>
<sequence length="585" mass="63019">MTRPASPTKWEWLEAAITSGEVLLPGSESRSHIFHFIRADRNGPLTDRLLTFTTHHRASVRRTALTLLDELSFQEPGWPVVADNVALALKDVDPPVRRTAATLPARTAEPARAMAALHSSTDPDVRIALVDAIAWDDVPQGHDVLERLRSDPVPGVRLLATLAMMGKDSAALDASVRADLEVCAGVLDAPGSRLALTPGQRWARALNGLDREEDCYAWVGRLTSPAERTPMRVEGVRMAVEAMRQWRAAPDRLTPTLTGLLNAEDVRPAALHALAASLTASRLAADDLVATLDDPQLGTVAAVALGSIGDHRALPQLVRLMVAGSDDPRLLEAFRAVAAAGADPREPVAAVRQILAALPASCAPEMPMRVLAAFGPGSAAAVPELIARLQGAENDTPDWAIHVLRRIGPGAAAAVPELLRYPIQSAVFALLTITSDREVADRYLAARPEQPHRGRAASAMLTWIAEHGHAGLTARQHRQLRSLFGVPGAGQVESARALWMHEGPGVAAELLEVLPEYLSDDVYAPEVLRVFAEMEPYARPVLDRLDRWVAGRRRAGFHIGDADAAMRTDERVHAAMTASRKRITG</sequence>
<comment type="caution">
    <text evidence="1">The sequence shown here is derived from an EMBL/GenBank/DDBJ whole genome shotgun (WGS) entry which is preliminary data.</text>
</comment>
<dbReference type="AlphaFoldDB" id="A0A919VSD6"/>